<accession>A0A8H3LYE3</accession>
<comment type="caution">
    <text evidence="3">The sequence shown here is derived from an EMBL/GenBank/DDBJ whole genome shotgun (WGS) entry which is preliminary data.</text>
</comment>
<feature type="coiled-coil region" evidence="1">
    <location>
        <begin position="65"/>
        <end position="99"/>
    </location>
</feature>
<evidence type="ECO:0000256" key="1">
    <source>
        <dbReference type="SAM" id="Coils"/>
    </source>
</evidence>
<proteinExistence type="predicted"/>
<name>A0A8H3LYE3_9GLOM</name>
<reference evidence="3" key="1">
    <citation type="submission" date="2019-10" db="EMBL/GenBank/DDBJ databases">
        <title>Conservation and host-specific expression of non-tandemly repeated heterogenous ribosome RNA gene in arbuscular mycorrhizal fungi.</title>
        <authorList>
            <person name="Maeda T."/>
            <person name="Kobayashi Y."/>
            <person name="Nakagawa T."/>
            <person name="Ezawa T."/>
            <person name="Yamaguchi K."/>
            <person name="Bino T."/>
            <person name="Nishimoto Y."/>
            <person name="Shigenobu S."/>
            <person name="Kawaguchi M."/>
        </authorList>
    </citation>
    <scope>NUCLEOTIDE SEQUENCE</scope>
    <source>
        <strain evidence="3">HR1</strain>
    </source>
</reference>
<organism evidence="3 4">
    <name type="scientific">Rhizophagus clarus</name>
    <dbReference type="NCBI Taxonomy" id="94130"/>
    <lineage>
        <taxon>Eukaryota</taxon>
        <taxon>Fungi</taxon>
        <taxon>Fungi incertae sedis</taxon>
        <taxon>Mucoromycota</taxon>
        <taxon>Glomeromycotina</taxon>
        <taxon>Glomeromycetes</taxon>
        <taxon>Glomerales</taxon>
        <taxon>Glomeraceae</taxon>
        <taxon>Rhizophagus</taxon>
    </lineage>
</organism>
<dbReference type="AlphaFoldDB" id="A0A8H3LYE3"/>
<evidence type="ECO:0000313" key="4">
    <source>
        <dbReference type="Proteomes" id="UP000615446"/>
    </source>
</evidence>
<sequence>MNSSQYISDKMDDSDFDNNKMIYDHETNENAYNECFPQTTKKFNDTKRPQNSSLTEIMEQTSITLQTMSKEFNEMNDQNEKLRDENNKLKEDYDNLYREKIK</sequence>
<evidence type="ECO:0000313" key="3">
    <source>
        <dbReference type="EMBL" id="GES97242.1"/>
    </source>
</evidence>
<dbReference type="EMBL" id="BLAL01000257">
    <property type="protein sequence ID" value="GES97242.1"/>
    <property type="molecule type" value="Genomic_DNA"/>
</dbReference>
<protein>
    <submittedName>
        <fullName evidence="3">Uncharacterized protein</fullName>
    </submittedName>
</protein>
<gene>
    <name evidence="3" type="ORF">RCL2_002383000</name>
</gene>
<evidence type="ECO:0000256" key="2">
    <source>
        <dbReference type="SAM" id="MobiDB-lite"/>
    </source>
</evidence>
<keyword evidence="1" id="KW-0175">Coiled coil</keyword>
<feature type="region of interest" description="Disordered" evidence="2">
    <location>
        <begin position="1"/>
        <end position="20"/>
    </location>
</feature>
<dbReference type="Proteomes" id="UP000615446">
    <property type="component" value="Unassembled WGS sequence"/>
</dbReference>
<dbReference type="OrthoDB" id="2421915at2759"/>